<evidence type="ECO:0000313" key="2">
    <source>
        <dbReference type="Proteomes" id="UP000053279"/>
    </source>
</evidence>
<evidence type="ECO:0000313" key="1">
    <source>
        <dbReference type="EMBL" id="EOD42293.1"/>
    </source>
</evidence>
<dbReference type="SUPFAM" id="SSF55729">
    <property type="entry name" value="Acyl-CoA N-acyltransferases (Nat)"/>
    <property type="match status" value="1"/>
</dbReference>
<sequence length="279" mass="33539">MNINEYIKRANYNDIENIVEFIRRNIEENKFYFDFEENGKNSYKIYEENYVKRLLDKGDIILLYIENDQITGLSHWTSEYGIWYNLYTVVNEKNSKKGIAKKIYYYFLKQDIPVAADFVIYLPTSSKIFKIWENHGIKISGFASSFIHKDNKNNLYTTIIGYRSKDRILELKIPKYSEKFFKNLCILNNLDCKIYTFEYKRKENNEKYPKLIYTTNIKEYEEKGYYLTGFLYNNGQIIYAYSSKVDKNIREPIVKFFNDLGREDIKNTILEYIDNLLSI</sequence>
<dbReference type="Proteomes" id="UP000053279">
    <property type="component" value="Unassembled WGS sequence"/>
</dbReference>
<gene>
    <name evidence="1" type="ORF">Nst1_553</name>
</gene>
<reference evidence="1 2" key="1">
    <citation type="submission" date="2013-02" db="EMBL/GenBank/DDBJ databases">
        <title>Insights into archaeal evolution and symbiosis from the genomes of a Nanoarchaeon and its crenarchaeal host from Yellowstone National Park.</title>
        <authorList>
            <person name="Podar M."/>
            <person name="Makarova K.S."/>
            <person name="Graham D.E."/>
            <person name="Wolf Y.I."/>
            <person name="Koonin E.V."/>
            <person name="Reysenbach A.-L."/>
        </authorList>
    </citation>
    <scope>NUCLEOTIDE SEQUENCE [LARGE SCALE GENOMIC DNA]</scope>
</reference>
<keyword evidence="2" id="KW-1185">Reference proteome</keyword>
<organism evidence="1 2">
    <name type="scientific">Nanobsidianus stetteri</name>
    <dbReference type="NCBI Taxonomy" id="1294122"/>
    <lineage>
        <taxon>Archaea</taxon>
        <taxon>Nanobdellota</taxon>
        <taxon>Candidatus Nanoarchaeia</taxon>
        <taxon>Nanoarchaeales</taxon>
        <taxon>Nanopusillaceae</taxon>
        <taxon>Candidatus Nanobsidianus</taxon>
    </lineage>
</organism>
<dbReference type="AlphaFoldDB" id="R1E3R4"/>
<name>R1E3R4_NANST</name>
<protein>
    <submittedName>
        <fullName evidence="1">Uncharacterized protein</fullName>
    </submittedName>
</protein>
<dbReference type="EMBL" id="APJZ01000005">
    <property type="protein sequence ID" value="EOD42293.1"/>
    <property type="molecule type" value="Genomic_DNA"/>
</dbReference>
<dbReference type="InterPro" id="IPR016181">
    <property type="entry name" value="Acyl_CoA_acyltransferase"/>
</dbReference>
<dbReference type="Gene3D" id="3.40.630.30">
    <property type="match status" value="1"/>
</dbReference>
<proteinExistence type="predicted"/>
<comment type="caution">
    <text evidence="1">The sequence shown here is derived from an EMBL/GenBank/DDBJ whole genome shotgun (WGS) entry which is preliminary data.</text>
</comment>
<accession>R1E3R4</accession>